<keyword evidence="3" id="KW-1185">Reference proteome</keyword>
<evidence type="ECO:0000313" key="2">
    <source>
        <dbReference type="EMBL" id="CAG2057180.1"/>
    </source>
</evidence>
<gene>
    <name evidence="2" type="ORF">TPAB3V08_LOCUS4159</name>
</gene>
<feature type="transmembrane region" description="Helical" evidence="1">
    <location>
        <begin position="71"/>
        <end position="89"/>
    </location>
</feature>
<comment type="caution">
    <text evidence="2">The sequence shown here is derived from an EMBL/GenBank/DDBJ whole genome shotgun (WGS) entry which is preliminary data.</text>
</comment>
<reference evidence="2" key="1">
    <citation type="submission" date="2021-03" db="EMBL/GenBank/DDBJ databases">
        <authorList>
            <person name="Tran Van P."/>
        </authorList>
    </citation>
    <scope>NUCLEOTIDE SEQUENCE</scope>
</reference>
<accession>A0ABN7NQT2</accession>
<dbReference type="Proteomes" id="UP001153148">
    <property type="component" value="Unassembled WGS sequence"/>
</dbReference>
<protein>
    <recommendedName>
        <fullName evidence="4">NADH dehydrogenase subunit 5</fullName>
    </recommendedName>
</protein>
<keyword evidence="1" id="KW-0472">Membrane</keyword>
<keyword evidence="1" id="KW-0812">Transmembrane</keyword>
<evidence type="ECO:0000256" key="1">
    <source>
        <dbReference type="SAM" id="Phobius"/>
    </source>
</evidence>
<dbReference type="EMBL" id="CAJPIN010004975">
    <property type="protein sequence ID" value="CAG2057180.1"/>
    <property type="molecule type" value="Genomic_DNA"/>
</dbReference>
<name>A0ABN7NQT2_TIMPD</name>
<evidence type="ECO:0000313" key="3">
    <source>
        <dbReference type="Proteomes" id="UP001153148"/>
    </source>
</evidence>
<organism evidence="2 3">
    <name type="scientific">Timema podura</name>
    <name type="common">Walking stick</name>
    <dbReference type="NCBI Taxonomy" id="61482"/>
    <lineage>
        <taxon>Eukaryota</taxon>
        <taxon>Metazoa</taxon>
        <taxon>Ecdysozoa</taxon>
        <taxon>Arthropoda</taxon>
        <taxon>Hexapoda</taxon>
        <taxon>Insecta</taxon>
        <taxon>Pterygota</taxon>
        <taxon>Neoptera</taxon>
        <taxon>Polyneoptera</taxon>
        <taxon>Phasmatodea</taxon>
        <taxon>Timematodea</taxon>
        <taxon>Timematoidea</taxon>
        <taxon>Timematidae</taxon>
        <taxon>Timema</taxon>
    </lineage>
</organism>
<sequence length="132" mass="14436">MVGCYTSGKYCTTETRHIRLQGHVAFECAGVHFSGDISHLSICHMCDKNGGTLHITYLRPLLTPFPNPVPATIPHILIAIGAVFGVVLYRMSQLAAFSLTYGVDETSYMIMFIPITCCAHQPGVHLAPQLCK</sequence>
<keyword evidence="1" id="KW-1133">Transmembrane helix</keyword>
<evidence type="ECO:0008006" key="4">
    <source>
        <dbReference type="Google" id="ProtNLM"/>
    </source>
</evidence>
<proteinExistence type="predicted"/>